<accession>A0A3G3JW37</accession>
<dbReference type="EMBL" id="CP033433">
    <property type="protein sequence ID" value="AYQ72404.1"/>
    <property type="molecule type" value="Genomic_DNA"/>
</dbReference>
<proteinExistence type="predicted"/>
<dbReference type="Proteomes" id="UP000269097">
    <property type="component" value="Chromosome"/>
</dbReference>
<name>A0A3G3JW37_9BACL</name>
<sequence length="197" mass="22429">MDGNLFRPDFQTADPDLAAYKEYLGSDRSDPAMEYDYFSFQGESNELIIRFAYSSDEKNNAQKLFLSMITSIRETHASEDFKAGVFLTYDESMLDETQKTVLQCALASMDAIIAKDAKAFSKSLESQELAEALSFLIDEGKSYRFEKLDSISELDENKYNVSVFYKALSKEGFLFHSGYMFTVRKNKAGEWNVANID</sequence>
<keyword evidence="2" id="KW-1185">Reference proteome</keyword>
<dbReference type="AlphaFoldDB" id="A0A3G3JW37"/>
<protein>
    <submittedName>
        <fullName evidence="1">Uncharacterized protein</fullName>
    </submittedName>
</protein>
<reference evidence="1 2" key="1">
    <citation type="submission" date="2018-10" db="EMBL/GenBank/DDBJ databases">
        <title>Genome Sequence of Cohnella sp.</title>
        <authorList>
            <person name="Srinivasan S."/>
            <person name="Kim M.K."/>
        </authorList>
    </citation>
    <scope>NUCLEOTIDE SEQUENCE [LARGE SCALE GENOMIC DNA]</scope>
    <source>
        <strain evidence="1 2">18JY8-7</strain>
    </source>
</reference>
<evidence type="ECO:0000313" key="1">
    <source>
        <dbReference type="EMBL" id="AYQ72404.1"/>
    </source>
</evidence>
<organism evidence="1 2">
    <name type="scientific">Cohnella candidum</name>
    <dbReference type="NCBI Taxonomy" id="2674991"/>
    <lineage>
        <taxon>Bacteria</taxon>
        <taxon>Bacillati</taxon>
        <taxon>Bacillota</taxon>
        <taxon>Bacilli</taxon>
        <taxon>Bacillales</taxon>
        <taxon>Paenibacillaceae</taxon>
        <taxon>Cohnella</taxon>
    </lineage>
</organism>
<gene>
    <name evidence="1" type="ORF">EAV92_07350</name>
</gene>
<dbReference type="KEGG" id="coh:EAV92_07350"/>
<evidence type="ECO:0000313" key="2">
    <source>
        <dbReference type="Proteomes" id="UP000269097"/>
    </source>
</evidence>